<gene>
    <name evidence="15" type="ORF">cpu_11260</name>
</gene>
<evidence type="ECO:0000256" key="9">
    <source>
        <dbReference type="ARBA" id="ARBA00022723"/>
    </source>
</evidence>
<dbReference type="PANTHER" id="PTHR10192:SF5">
    <property type="entry name" value="GEPHYRIN"/>
    <property type="match status" value="1"/>
</dbReference>
<dbReference type="InterPro" id="IPR005110">
    <property type="entry name" value="MoeA_linker/N"/>
</dbReference>
<evidence type="ECO:0000256" key="1">
    <source>
        <dbReference type="ARBA" id="ARBA00001946"/>
    </source>
</evidence>
<dbReference type="OrthoDB" id="9804758at2"/>
<dbReference type="RefSeq" id="WP_075859099.1">
    <property type="nucleotide sequence ID" value="NZ_BDJK01000016.1"/>
</dbReference>
<keyword evidence="11 13" id="KW-0501">Molybdenum cofactor biosynthesis</keyword>
<evidence type="ECO:0000256" key="3">
    <source>
        <dbReference type="ARBA" id="ARBA00005046"/>
    </source>
</evidence>
<dbReference type="AlphaFoldDB" id="A0A1L8CUL8"/>
<evidence type="ECO:0000256" key="4">
    <source>
        <dbReference type="ARBA" id="ARBA00010763"/>
    </source>
</evidence>
<evidence type="ECO:0000313" key="15">
    <source>
        <dbReference type="EMBL" id="GAV22616.1"/>
    </source>
</evidence>
<comment type="similarity">
    <text evidence="4 13">Belongs to the MoeA family.</text>
</comment>
<dbReference type="Pfam" id="PF03454">
    <property type="entry name" value="MoeA_C"/>
    <property type="match status" value="1"/>
</dbReference>
<evidence type="ECO:0000256" key="10">
    <source>
        <dbReference type="ARBA" id="ARBA00022842"/>
    </source>
</evidence>
<dbReference type="EC" id="2.10.1.1" evidence="5 13"/>
<evidence type="ECO:0000256" key="2">
    <source>
        <dbReference type="ARBA" id="ARBA00002901"/>
    </source>
</evidence>
<dbReference type="FunFam" id="3.40.980.10:FF:000004">
    <property type="entry name" value="Molybdopterin molybdenumtransferase"/>
    <property type="match status" value="1"/>
</dbReference>
<keyword evidence="8 13" id="KW-0808">Transferase</keyword>
<dbReference type="InterPro" id="IPR036425">
    <property type="entry name" value="MoaB/Mog-like_dom_sf"/>
</dbReference>
<evidence type="ECO:0000256" key="8">
    <source>
        <dbReference type="ARBA" id="ARBA00022679"/>
    </source>
</evidence>
<dbReference type="InterPro" id="IPR036688">
    <property type="entry name" value="MoeA_C_domain_IV_sf"/>
</dbReference>
<evidence type="ECO:0000256" key="12">
    <source>
        <dbReference type="ARBA" id="ARBA00047317"/>
    </source>
</evidence>
<keyword evidence="10 13" id="KW-0460">Magnesium</keyword>
<dbReference type="SUPFAM" id="SSF63882">
    <property type="entry name" value="MoeA N-terminal region -like"/>
    <property type="match status" value="1"/>
</dbReference>
<dbReference type="SUPFAM" id="SSF63867">
    <property type="entry name" value="MoeA C-terminal domain-like"/>
    <property type="match status" value="1"/>
</dbReference>
<dbReference type="STRING" id="870242.cpu_11260"/>
<evidence type="ECO:0000256" key="11">
    <source>
        <dbReference type="ARBA" id="ARBA00023150"/>
    </source>
</evidence>
<dbReference type="UniPathway" id="UPA00344"/>
<evidence type="ECO:0000256" key="13">
    <source>
        <dbReference type="RuleBase" id="RU365090"/>
    </source>
</evidence>
<evidence type="ECO:0000256" key="7">
    <source>
        <dbReference type="ARBA" id="ARBA00022505"/>
    </source>
</evidence>
<dbReference type="SMART" id="SM00852">
    <property type="entry name" value="MoCF_biosynth"/>
    <property type="match status" value="1"/>
</dbReference>
<dbReference type="Gene3D" id="3.40.980.10">
    <property type="entry name" value="MoaB/Mog-like domain"/>
    <property type="match status" value="1"/>
</dbReference>
<reference evidence="16" key="1">
    <citation type="submission" date="2016-12" db="EMBL/GenBank/DDBJ databases">
        <title>Draft Genome Sequences od Carboxydothermus pertinax and islandicus, Hydrogenogenic Carboxydotrophic Bacteria.</title>
        <authorList>
            <person name="Fukuyama Y."/>
            <person name="Ohmae K."/>
            <person name="Yoneda Y."/>
            <person name="Yoshida T."/>
            <person name="Sako Y."/>
        </authorList>
    </citation>
    <scope>NUCLEOTIDE SEQUENCE [LARGE SCALE GENOMIC DNA]</scope>
    <source>
        <strain evidence="16">Ug1</strain>
    </source>
</reference>
<dbReference type="PANTHER" id="PTHR10192">
    <property type="entry name" value="MOLYBDOPTERIN BIOSYNTHESIS PROTEIN"/>
    <property type="match status" value="1"/>
</dbReference>
<dbReference type="InterPro" id="IPR038987">
    <property type="entry name" value="MoeA-like"/>
</dbReference>
<dbReference type="InterPro" id="IPR005111">
    <property type="entry name" value="MoeA_C_domain_IV"/>
</dbReference>
<dbReference type="InterPro" id="IPR036135">
    <property type="entry name" value="MoeA_linker/N_sf"/>
</dbReference>
<keyword evidence="9 13" id="KW-0479">Metal-binding</keyword>
<dbReference type="EMBL" id="BDJK01000016">
    <property type="protein sequence ID" value="GAV22616.1"/>
    <property type="molecule type" value="Genomic_DNA"/>
</dbReference>
<dbReference type="GO" id="GO:0046872">
    <property type="term" value="F:metal ion binding"/>
    <property type="evidence" value="ECO:0007669"/>
    <property type="project" value="UniProtKB-UniRule"/>
</dbReference>
<dbReference type="CDD" id="cd00887">
    <property type="entry name" value="MoeA"/>
    <property type="match status" value="1"/>
</dbReference>
<dbReference type="InterPro" id="IPR001453">
    <property type="entry name" value="MoaB/Mog_dom"/>
</dbReference>
<keyword evidence="7 13" id="KW-0500">Molybdenum</keyword>
<dbReference type="GO" id="GO:0006777">
    <property type="term" value="P:Mo-molybdopterin cofactor biosynthetic process"/>
    <property type="evidence" value="ECO:0007669"/>
    <property type="project" value="UniProtKB-UniRule"/>
</dbReference>
<dbReference type="Pfam" id="PF03453">
    <property type="entry name" value="MoeA_N"/>
    <property type="match status" value="1"/>
</dbReference>
<dbReference type="GO" id="GO:0061599">
    <property type="term" value="F:molybdopterin molybdotransferase activity"/>
    <property type="evidence" value="ECO:0007669"/>
    <property type="project" value="UniProtKB-UniRule"/>
</dbReference>
<comment type="catalytic activity">
    <reaction evidence="12">
        <text>adenylyl-molybdopterin + molybdate = Mo-molybdopterin + AMP + H(+)</text>
        <dbReference type="Rhea" id="RHEA:35047"/>
        <dbReference type="ChEBI" id="CHEBI:15378"/>
        <dbReference type="ChEBI" id="CHEBI:36264"/>
        <dbReference type="ChEBI" id="CHEBI:62727"/>
        <dbReference type="ChEBI" id="CHEBI:71302"/>
        <dbReference type="ChEBI" id="CHEBI:456215"/>
        <dbReference type="EC" id="2.10.1.1"/>
    </reaction>
</comment>
<feature type="domain" description="MoaB/Mog" evidence="14">
    <location>
        <begin position="187"/>
        <end position="326"/>
    </location>
</feature>
<dbReference type="Gene3D" id="3.90.105.10">
    <property type="entry name" value="Molybdopterin biosynthesis moea protein, domain 2"/>
    <property type="match status" value="1"/>
</dbReference>
<dbReference type="NCBIfam" id="NF045515">
    <property type="entry name" value="Glp_gephyrin"/>
    <property type="match status" value="1"/>
</dbReference>
<evidence type="ECO:0000259" key="14">
    <source>
        <dbReference type="SMART" id="SM00852"/>
    </source>
</evidence>
<dbReference type="Gene3D" id="2.170.190.11">
    <property type="entry name" value="Molybdopterin biosynthesis moea protein, domain 3"/>
    <property type="match status" value="1"/>
</dbReference>
<evidence type="ECO:0000256" key="6">
    <source>
        <dbReference type="ARBA" id="ARBA00021108"/>
    </source>
</evidence>
<accession>A0A1L8CUL8</accession>
<comment type="function">
    <text evidence="2 13">Catalyzes the insertion of molybdate into adenylated molybdopterin with the concomitant release of AMP.</text>
</comment>
<keyword evidence="16" id="KW-1185">Reference proteome</keyword>
<dbReference type="Gene3D" id="2.40.340.10">
    <property type="entry name" value="MoeA, C-terminal, domain IV"/>
    <property type="match status" value="1"/>
</dbReference>
<dbReference type="SUPFAM" id="SSF53218">
    <property type="entry name" value="Molybdenum cofactor biosynthesis proteins"/>
    <property type="match status" value="1"/>
</dbReference>
<dbReference type="Pfam" id="PF00994">
    <property type="entry name" value="MoCF_biosynth"/>
    <property type="match status" value="1"/>
</dbReference>
<dbReference type="GO" id="GO:0005829">
    <property type="term" value="C:cytosol"/>
    <property type="evidence" value="ECO:0007669"/>
    <property type="project" value="TreeGrafter"/>
</dbReference>
<comment type="cofactor">
    <cofactor evidence="1 13">
        <name>Mg(2+)</name>
        <dbReference type="ChEBI" id="CHEBI:18420"/>
    </cofactor>
</comment>
<dbReference type="NCBIfam" id="TIGR00177">
    <property type="entry name" value="molyb_syn"/>
    <property type="match status" value="1"/>
</dbReference>
<evidence type="ECO:0000256" key="5">
    <source>
        <dbReference type="ARBA" id="ARBA00013269"/>
    </source>
</evidence>
<organism evidence="15 16">
    <name type="scientific">Carboxydothermus pertinax</name>
    <dbReference type="NCBI Taxonomy" id="870242"/>
    <lineage>
        <taxon>Bacteria</taxon>
        <taxon>Bacillati</taxon>
        <taxon>Bacillota</taxon>
        <taxon>Clostridia</taxon>
        <taxon>Thermoanaerobacterales</taxon>
        <taxon>Thermoanaerobacteraceae</taxon>
        <taxon>Carboxydothermus</taxon>
    </lineage>
</organism>
<comment type="pathway">
    <text evidence="3 13">Cofactor biosynthesis; molybdopterin biosynthesis.</text>
</comment>
<protein>
    <recommendedName>
        <fullName evidence="6 13">Molybdopterin molybdenumtransferase</fullName>
        <ecNumber evidence="5 13">2.10.1.1</ecNumber>
    </recommendedName>
</protein>
<evidence type="ECO:0000313" key="16">
    <source>
        <dbReference type="Proteomes" id="UP000187485"/>
    </source>
</evidence>
<proteinExistence type="inferred from homology"/>
<dbReference type="FunFam" id="2.170.190.11:FF:000001">
    <property type="entry name" value="Molybdopterin molybdenumtransferase"/>
    <property type="match status" value="1"/>
</dbReference>
<comment type="caution">
    <text evidence="15">The sequence shown here is derived from an EMBL/GenBank/DDBJ whole genome shotgun (WGS) entry which is preliminary data.</text>
</comment>
<name>A0A1L8CUL8_9THEO</name>
<dbReference type="Proteomes" id="UP000187485">
    <property type="component" value="Unassembled WGS sequence"/>
</dbReference>
<sequence length="409" mass="43865">MKDLLNLITPEEALYLLKSNFNVSLKAAEIELSQAFGKILAKPVEAQENLPPFSRSTVDGYAVFAEDTFGATETFPVLLKLRGEIGMGEVPEFTLGPGEAVRIFTGGALPEGTDSVVMVEHTEQFDEETIAVMRPVAPGENVIAAGEDFKEGEVVLEKGTRIRAQELGVLAALGYGRVTVYKPLKVGIISTGDELVPVETKLKPGQIRDTNAYLLVGRILDLGMQPVYFGIVPDKFEELMKAIKAALSETDIVLLSGGTSMGVKDMVVDAINSLGTPGVLFHGLAIKPGKPTIGGGINGKPILGLPGHPASALMVFERIGVPFLSYLSGLKSSYEPRVKATLTINLPSKTGQEDLYRVMLTQKEQNYLAMPLLGKSGLINTLTRADGYVIVPLDLEGLHAGEEVEVILF</sequence>